<keyword evidence="3" id="KW-0963">Cytoplasm</keyword>
<comment type="caution">
    <text evidence="13">The sequence shown here is derived from an EMBL/GenBank/DDBJ whole genome shotgun (WGS) entry which is preliminary data.</text>
</comment>
<feature type="domain" description="Aminoacyl-transfer RNA synthetases class-II family profile" evidence="12">
    <location>
        <begin position="87"/>
        <end position="229"/>
    </location>
</feature>
<dbReference type="GO" id="GO:0000049">
    <property type="term" value="F:tRNA binding"/>
    <property type="evidence" value="ECO:0007669"/>
    <property type="project" value="InterPro"/>
</dbReference>
<dbReference type="PROSITE" id="PS50862">
    <property type="entry name" value="AA_TRNA_LIGASE_II"/>
    <property type="match status" value="1"/>
</dbReference>
<dbReference type="EMBL" id="MEZV01000001">
    <property type="protein sequence ID" value="OGD67985.1"/>
    <property type="molecule type" value="Genomic_DNA"/>
</dbReference>
<evidence type="ECO:0000256" key="8">
    <source>
        <dbReference type="ARBA" id="ARBA00022842"/>
    </source>
</evidence>
<dbReference type="AlphaFoldDB" id="A0A1F5EKR5"/>
<dbReference type="InterPro" id="IPR004529">
    <property type="entry name" value="Phe-tRNA-synth_IIc_asu"/>
</dbReference>
<evidence type="ECO:0000256" key="9">
    <source>
        <dbReference type="ARBA" id="ARBA00022917"/>
    </source>
</evidence>
<comment type="catalytic activity">
    <reaction evidence="11">
        <text>tRNA(Phe) + L-phenylalanine + ATP = L-phenylalanyl-tRNA(Phe) + AMP + diphosphate + H(+)</text>
        <dbReference type="Rhea" id="RHEA:19413"/>
        <dbReference type="Rhea" id="RHEA-COMP:9668"/>
        <dbReference type="Rhea" id="RHEA-COMP:9699"/>
        <dbReference type="ChEBI" id="CHEBI:15378"/>
        <dbReference type="ChEBI" id="CHEBI:30616"/>
        <dbReference type="ChEBI" id="CHEBI:33019"/>
        <dbReference type="ChEBI" id="CHEBI:58095"/>
        <dbReference type="ChEBI" id="CHEBI:78442"/>
        <dbReference type="ChEBI" id="CHEBI:78531"/>
        <dbReference type="ChEBI" id="CHEBI:456215"/>
        <dbReference type="EC" id="6.1.1.20"/>
    </reaction>
</comment>
<dbReference type="PANTHER" id="PTHR11538:SF41">
    <property type="entry name" value="PHENYLALANINE--TRNA LIGASE, MITOCHONDRIAL"/>
    <property type="match status" value="1"/>
</dbReference>
<protein>
    <recommendedName>
        <fullName evidence="2">phenylalanine--tRNA ligase</fullName>
        <ecNumber evidence="2">6.1.1.20</ecNumber>
    </recommendedName>
</protein>
<evidence type="ECO:0000313" key="13">
    <source>
        <dbReference type="EMBL" id="OGD67985.1"/>
    </source>
</evidence>
<evidence type="ECO:0000256" key="5">
    <source>
        <dbReference type="ARBA" id="ARBA00022723"/>
    </source>
</evidence>
<dbReference type="GO" id="GO:0004826">
    <property type="term" value="F:phenylalanine-tRNA ligase activity"/>
    <property type="evidence" value="ECO:0007669"/>
    <property type="project" value="UniProtKB-EC"/>
</dbReference>
<dbReference type="Pfam" id="PF01409">
    <property type="entry name" value="tRNA-synt_2d"/>
    <property type="match status" value="1"/>
</dbReference>
<dbReference type="GO" id="GO:0005737">
    <property type="term" value="C:cytoplasm"/>
    <property type="evidence" value="ECO:0007669"/>
    <property type="project" value="UniProtKB-SubCell"/>
</dbReference>
<dbReference type="SUPFAM" id="SSF55681">
    <property type="entry name" value="Class II aaRS and biotin synthetases"/>
    <property type="match status" value="1"/>
</dbReference>
<accession>A0A1F5EKR5</accession>
<evidence type="ECO:0000256" key="4">
    <source>
        <dbReference type="ARBA" id="ARBA00022598"/>
    </source>
</evidence>
<name>A0A1F5EKR5_9BACT</name>
<dbReference type="GO" id="GO:0005524">
    <property type="term" value="F:ATP binding"/>
    <property type="evidence" value="ECO:0007669"/>
    <property type="project" value="UniProtKB-KW"/>
</dbReference>
<keyword evidence="4 13" id="KW-0436">Ligase</keyword>
<evidence type="ECO:0000256" key="2">
    <source>
        <dbReference type="ARBA" id="ARBA00012814"/>
    </source>
</evidence>
<reference evidence="13 14" key="1">
    <citation type="journal article" date="2016" name="Nat. Commun.">
        <title>Thousands of microbial genomes shed light on interconnected biogeochemical processes in an aquifer system.</title>
        <authorList>
            <person name="Anantharaman K."/>
            <person name="Brown C.T."/>
            <person name="Hug L.A."/>
            <person name="Sharon I."/>
            <person name="Castelle C.J."/>
            <person name="Probst A.J."/>
            <person name="Thomas B.C."/>
            <person name="Singh A."/>
            <person name="Wilkins M.J."/>
            <person name="Karaoz U."/>
            <person name="Brodie E.L."/>
            <person name="Williams K.H."/>
            <person name="Hubbard S.S."/>
            <person name="Banfield J.F."/>
        </authorList>
    </citation>
    <scope>NUCLEOTIDE SEQUENCE [LARGE SCALE GENOMIC DNA]</scope>
</reference>
<evidence type="ECO:0000313" key="14">
    <source>
        <dbReference type="Proteomes" id="UP000176451"/>
    </source>
</evidence>
<dbReference type="InterPro" id="IPR006195">
    <property type="entry name" value="aa-tRNA-synth_II"/>
</dbReference>
<dbReference type="GO" id="GO:0046872">
    <property type="term" value="F:metal ion binding"/>
    <property type="evidence" value="ECO:0007669"/>
    <property type="project" value="UniProtKB-KW"/>
</dbReference>
<evidence type="ECO:0000256" key="7">
    <source>
        <dbReference type="ARBA" id="ARBA00022840"/>
    </source>
</evidence>
<keyword evidence="10" id="KW-0030">Aminoacyl-tRNA synthetase</keyword>
<evidence type="ECO:0000256" key="6">
    <source>
        <dbReference type="ARBA" id="ARBA00022741"/>
    </source>
</evidence>
<dbReference type="Proteomes" id="UP000176451">
    <property type="component" value="Unassembled WGS sequence"/>
</dbReference>
<evidence type="ECO:0000256" key="3">
    <source>
        <dbReference type="ARBA" id="ARBA00022490"/>
    </source>
</evidence>
<keyword evidence="9" id="KW-0648">Protein biosynthesis</keyword>
<dbReference type="STRING" id="1797469.A3F08_03555"/>
<evidence type="ECO:0000259" key="12">
    <source>
        <dbReference type="PROSITE" id="PS50862"/>
    </source>
</evidence>
<dbReference type="InterPro" id="IPR002319">
    <property type="entry name" value="Phenylalanyl-tRNA_Synthase"/>
</dbReference>
<keyword evidence="7" id="KW-0067">ATP-binding</keyword>
<proteinExistence type="predicted"/>
<keyword evidence="6" id="KW-0547">Nucleotide-binding</keyword>
<gene>
    <name evidence="13" type="ORF">A3F08_03555</name>
</gene>
<dbReference type="GO" id="GO:0006432">
    <property type="term" value="P:phenylalanyl-tRNA aminoacylation"/>
    <property type="evidence" value="ECO:0007669"/>
    <property type="project" value="InterPro"/>
</dbReference>
<comment type="subcellular location">
    <subcellularLocation>
        <location evidence="1">Cytoplasm</location>
    </subcellularLocation>
</comment>
<keyword evidence="5" id="KW-0479">Metal-binding</keyword>
<dbReference type="InterPro" id="IPR045864">
    <property type="entry name" value="aa-tRNA-synth_II/BPL/LPL"/>
</dbReference>
<organism evidence="13 14">
    <name type="scientific">Candidatus Berkelbacteria bacterium RIFCSPHIGHO2_12_FULL_36_9</name>
    <dbReference type="NCBI Taxonomy" id="1797469"/>
    <lineage>
        <taxon>Bacteria</taxon>
        <taxon>Candidatus Berkelbacteria</taxon>
    </lineage>
</organism>
<evidence type="ECO:0000256" key="1">
    <source>
        <dbReference type="ARBA" id="ARBA00004496"/>
    </source>
</evidence>
<dbReference type="PANTHER" id="PTHR11538">
    <property type="entry name" value="PHENYLALANYL-TRNA SYNTHETASE"/>
    <property type="match status" value="1"/>
</dbReference>
<dbReference type="NCBIfam" id="TIGR00468">
    <property type="entry name" value="pheS"/>
    <property type="match status" value="1"/>
</dbReference>
<dbReference type="EC" id="6.1.1.20" evidence="2"/>
<evidence type="ECO:0000256" key="11">
    <source>
        <dbReference type="ARBA" id="ARBA00049255"/>
    </source>
</evidence>
<keyword evidence="8" id="KW-0460">Magnesium</keyword>
<dbReference type="Gene3D" id="3.30.930.10">
    <property type="entry name" value="Bira Bifunctional Protein, Domain 2"/>
    <property type="match status" value="1"/>
</dbReference>
<evidence type="ECO:0000256" key="10">
    <source>
        <dbReference type="ARBA" id="ARBA00023146"/>
    </source>
</evidence>
<dbReference type="CDD" id="cd00496">
    <property type="entry name" value="PheRS_alpha_core"/>
    <property type="match status" value="1"/>
</dbReference>
<sequence length="230" mass="26960">MKGNLHPLTQFMRYSLKYFSDLGFEIKVGNEIESEWYNFDALNVPADHPSRDVQDTFWMDSKSPEALRVHTTASESHIISEEKIKPPFRIVVPGRCYRNERTDAYHEHTFYQIDGIIVDKNINMRHLIGILSGWMKYLYGDEIEIMIKPSFFPFVEPGLELFIKLPDGKWREMMGAGMAHPIVLKNMGVDPEKWQAAMWGPGIDRLAMLKYDINDIRKFHSQDLRFLKQF</sequence>